<name>A0A8H6B652_9HELO</name>
<reference evidence="1 2" key="1">
    <citation type="journal article" date="2020" name="Phytopathology">
        <title>A high-quality genome resource of Botrytis fragariae, a new and rapidly spreading fungal pathogen causing strawberry gray mold in the U.S.A.</title>
        <authorList>
            <person name="Wu Y."/>
            <person name="Saski C.A."/>
            <person name="Schnabel G."/>
            <person name="Xiao S."/>
            <person name="Hu M."/>
        </authorList>
    </citation>
    <scope>NUCLEOTIDE SEQUENCE [LARGE SCALE GENOMIC DNA]</scope>
    <source>
        <strain evidence="1 2">BVB16</strain>
    </source>
</reference>
<dbReference type="Proteomes" id="UP000531561">
    <property type="component" value="Unassembled WGS sequence"/>
</dbReference>
<keyword evidence="2" id="KW-1185">Reference proteome</keyword>
<accession>A0A8H6B652</accession>
<proteinExistence type="predicted"/>
<evidence type="ECO:0000313" key="1">
    <source>
        <dbReference type="EMBL" id="KAF5879667.1"/>
    </source>
</evidence>
<dbReference type="AlphaFoldDB" id="A0A8H6B652"/>
<sequence length="131" mass="14903">FHITSHQVPIPRIELSNSNWPTLIEKKTFSYRTSSKTLAPWLLGILLSNSTSSTKFLGLNVLKSPFHSIRPPQHFLKKTKCAKIGPVQNLLLIYSALHISIYLLVKPYAIQSQRAPTYLLFRIPTILKYGT</sequence>
<dbReference type="RefSeq" id="XP_037198611.1">
    <property type="nucleotide sequence ID" value="XM_037337245.1"/>
</dbReference>
<feature type="non-terminal residue" evidence="1">
    <location>
        <position position="131"/>
    </location>
</feature>
<organism evidence="1 2">
    <name type="scientific">Botrytis fragariae</name>
    <dbReference type="NCBI Taxonomy" id="1964551"/>
    <lineage>
        <taxon>Eukaryota</taxon>
        <taxon>Fungi</taxon>
        <taxon>Dikarya</taxon>
        <taxon>Ascomycota</taxon>
        <taxon>Pezizomycotina</taxon>
        <taxon>Leotiomycetes</taxon>
        <taxon>Helotiales</taxon>
        <taxon>Sclerotiniaceae</taxon>
        <taxon>Botrytis</taxon>
    </lineage>
</organism>
<dbReference type="GeneID" id="59260937"/>
<dbReference type="EMBL" id="JABFCT010000001">
    <property type="protein sequence ID" value="KAF5879667.1"/>
    <property type="molecule type" value="Genomic_DNA"/>
</dbReference>
<evidence type="ECO:0000313" key="2">
    <source>
        <dbReference type="Proteomes" id="UP000531561"/>
    </source>
</evidence>
<gene>
    <name evidence="1" type="ORF">Bfra_006874</name>
</gene>
<comment type="caution">
    <text evidence="1">The sequence shown here is derived from an EMBL/GenBank/DDBJ whole genome shotgun (WGS) entry which is preliminary data.</text>
</comment>
<protein>
    <submittedName>
        <fullName evidence="1">Uncharacterized protein</fullName>
    </submittedName>
</protein>